<evidence type="ECO:0000313" key="1">
    <source>
        <dbReference type="EMBL" id="SCU70342.1"/>
    </source>
</evidence>
<accession>A0A1G4IDI8</accession>
<evidence type="ECO:0000313" key="2">
    <source>
        <dbReference type="Proteomes" id="UP000195570"/>
    </source>
</evidence>
<sequence length="628" mass="70870">MAAIFPKEWNTEALVWFATYHLDFTKNDIGLLKETCEALVVDTNSVCSLVWERPLTPFSSAAGQSVALGAASFPIEHFRSSFSAGSKKIFTETPVVIEPSGSGPPSNSHRMYLLSLLRRLENGRSVLRSINEKYGFAFSVSTLGRRTFDGVVRGKVSGHGGGPCPQPGLGGTEERHTLVSNGRQNCTVNQDERSTFYVNMSFAMFLRTFDVLISWVSNAISVIDGEGTVPSAGGYVIHEDVQCGTDEGDSNGSCDQLQDDFKWTAEAHRLEPAQPLLERQERVSPEPFSATYNEPRPAMRRARTVRVTVYEIHDVRSVFLRHQSQLNLFYDHEYTFHDQRLNRRLLLPAYYKALREFIDELNSEVEQLERLGVSLACGRSDQVTIVFRPSICEFRYMRDSLILYWSECVTEDDITAFARYSAEYNECVSEAAAVFEMLKELRRPQTENLGTSVGPVFTLEERGALGAGFESYWRLRERVFQLRNSLKDDIENKNRTHRYFIPELLSKPASRQERGIGSASSIVQHVWSKVVFWSGLLSCSAELPGNFPTSGGTSEKCVLSTKSPQYEPKMELLQHTRRMVEAVEAQGAILERDYRGVFFRDTGALWKQRATDLVHRLEGVSTVFSKPN</sequence>
<reference evidence="1" key="1">
    <citation type="submission" date="2016-09" db="EMBL/GenBank/DDBJ databases">
        <authorList>
            <person name="Hebert L."/>
            <person name="Moumen B."/>
        </authorList>
    </citation>
    <scope>NUCLEOTIDE SEQUENCE [LARGE SCALE GENOMIC DNA]</scope>
    <source>
        <strain evidence="1">OVI</strain>
    </source>
</reference>
<organism evidence="1 2">
    <name type="scientific">Trypanosoma equiperdum</name>
    <dbReference type="NCBI Taxonomy" id="5694"/>
    <lineage>
        <taxon>Eukaryota</taxon>
        <taxon>Discoba</taxon>
        <taxon>Euglenozoa</taxon>
        <taxon>Kinetoplastea</taxon>
        <taxon>Metakinetoplastina</taxon>
        <taxon>Trypanosomatida</taxon>
        <taxon>Trypanosomatidae</taxon>
        <taxon>Trypanosoma</taxon>
    </lineage>
</organism>
<gene>
    <name evidence="1" type="ORF">TEOVI_000191500</name>
</gene>
<dbReference type="GeneID" id="92375855"/>
<keyword evidence="2" id="KW-1185">Reference proteome</keyword>
<proteinExistence type="predicted"/>
<dbReference type="AlphaFoldDB" id="A0A1G4IDI8"/>
<dbReference type="Proteomes" id="UP000195570">
    <property type="component" value="Unassembled WGS sequence"/>
</dbReference>
<comment type="caution">
    <text evidence="1">The sequence shown here is derived from an EMBL/GenBank/DDBJ whole genome shotgun (WGS) entry which is preliminary data.</text>
</comment>
<dbReference type="VEuPathDB" id="TriTrypDB:TEOVI_000191500"/>
<dbReference type="RefSeq" id="XP_067081172.1">
    <property type="nucleotide sequence ID" value="XM_067225071.1"/>
</dbReference>
<name>A0A1G4IDI8_TRYEQ</name>
<protein>
    <submittedName>
        <fullName evidence="1">Uncharacterized protein</fullName>
    </submittedName>
</protein>
<dbReference type="EMBL" id="CZPT02001418">
    <property type="protein sequence ID" value="SCU70342.1"/>
    <property type="molecule type" value="Genomic_DNA"/>
</dbReference>